<dbReference type="SUPFAM" id="SSF52540">
    <property type="entry name" value="P-loop containing nucleoside triphosphate hydrolases"/>
    <property type="match status" value="1"/>
</dbReference>
<organism>
    <name type="scientific">Serpula lacrymans var. lacrymans (strain S7.9)</name>
    <name type="common">Dry rot fungus</name>
    <dbReference type="NCBI Taxonomy" id="578457"/>
    <lineage>
        <taxon>Eukaryota</taxon>
        <taxon>Fungi</taxon>
        <taxon>Dikarya</taxon>
        <taxon>Basidiomycota</taxon>
        <taxon>Agaricomycotina</taxon>
        <taxon>Agaricomycetes</taxon>
        <taxon>Agaricomycetidae</taxon>
        <taxon>Boletales</taxon>
        <taxon>Coniophorineae</taxon>
        <taxon>Serpulaceae</taxon>
        <taxon>Serpula</taxon>
    </lineage>
</organism>
<feature type="signal peptide" evidence="1">
    <location>
        <begin position="1"/>
        <end position="20"/>
    </location>
</feature>
<dbReference type="GeneID" id="18813442"/>
<evidence type="ECO:0000313" key="2">
    <source>
        <dbReference type="EMBL" id="EGO23716.1"/>
    </source>
</evidence>
<evidence type="ECO:0008006" key="3">
    <source>
        <dbReference type="Google" id="ProtNLM"/>
    </source>
</evidence>
<dbReference type="Proteomes" id="UP000008064">
    <property type="component" value="Unassembled WGS sequence"/>
</dbReference>
<dbReference type="OrthoDB" id="3598281at2759"/>
<dbReference type="InterPro" id="IPR027417">
    <property type="entry name" value="P-loop_NTPase"/>
</dbReference>
<protein>
    <recommendedName>
        <fullName evidence="3">G domain-containing protein</fullName>
    </recommendedName>
</protein>
<dbReference type="GO" id="GO:0005525">
    <property type="term" value="F:GTP binding"/>
    <property type="evidence" value="ECO:0007669"/>
    <property type="project" value="InterPro"/>
</dbReference>
<dbReference type="Gene3D" id="3.40.50.300">
    <property type="entry name" value="P-loop containing nucleotide triphosphate hydrolases"/>
    <property type="match status" value="1"/>
</dbReference>
<proteinExistence type="predicted"/>
<accession>F8NYP5</accession>
<sequence length="503" mass="55820">MIQLDCRFVVLLAFCLAAVAAPGADIARMLARDDIEIRAVKGTGKSTEPSSANNYGIPTLMPRRASMSVAIHGDGQFSITPFTGGVFTSESRHPIVAASTATGEVTMARLPVAVSATRLAPRPRTICESECVKCREIGARFANWPYWMRCMCYACDNVNSLHCQLSDPVDALVVFWSTKLLGPLQRLKHLRESLGLNRNIMGGGLKAKYSLLLGTDINTSTDNPENSNDAVMQDTQVDIFRPLGPLDHQICGLIKETMKGLTDLLEGSHLPNGRDRMWRADISDLSNVTPKSHKMSFVGRTGVGKSRAINAIIGAKVVLSGSDANTRSIKETTQSLDTELQELEFNLRYGCTFVNNLGSDKRYNTYSAIMRRHGEWRNIDFNRALTKDIFSNDLLVYADDPENFLKLSENFDNTLKKICNRAPKSIHSQITKSSDLIQNTIKPSLNTAHRGYLTSLSTAQRDFSSAVRSQFQAELEDHYDKVSKEHGSGMFGRMKVQNMQRRK</sequence>
<reference evidence="2" key="1">
    <citation type="submission" date="2011-04" db="EMBL/GenBank/DDBJ databases">
        <title>Evolution of plant cell wall degrading machinery underlies the functional diversity of forest fungi.</title>
        <authorList>
            <consortium name="US DOE Joint Genome Institute (JGI-PGF)"/>
            <person name="Eastwood D.C."/>
            <person name="Floudas D."/>
            <person name="Binder M."/>
            <person name="Majcherczyk A."/>
            <person name="Schneider P."/>
            <person name="Aerts A."/>
            <person name="Asiegbu F.O."/>
            <person name="Baker S.E."/>
            <person name="Barry K."/>
            <person name="Bendiksby M."/>
            <person name="Blumentritt M."/>
            <person name="Coutinho P.M."/>
            <person name="Cullen D."/>
            <person name="Cullen D."/>
            <person name="Gathman A."/>
            <person name="Goodell B."/>
            <person name="Henrissat B."/>
            <person name="Ihrmark K."/>
            <person name="Kauserud H."/>
            <person name="Kohler A."/>
            <person name="LaButti K."/>
            <person name="Lapidus A."/>
            <person name="Lavin J.L."/>
            <person name="Lee Y.-H."/>
            <person name="Lindquist E."/>
            <person name="Lilly W."/>
            <person name="Lucas S."/>
            <person name="Morin E."/>
            <person name="Murat C."/>
            <person name="Oguiza J.A."/>
            <person name="Park J."/>
            <person name="Pisabarro A.G."/>
            <person name="Riley R."/>
            <person name="Rosling A."/>
            <person name="Salamov A."/>
            <person name="Schmidt O."/>
            <person name="Schmutz J."/>
            <person name="Skrede I."/>
            <person name="Stenlid J."/>
            <person name="Wiebenga A."/>
            <person name="Xie X."/>
            <person name="Kues U."/>
            <person name="Hibbett D.S."/>
            <person name="Hoffmeister D."/>
            <person name="Hogberg N."/>
            <person name="Martin F."/>
            <person name="Grigoriev I.V."/>
            <person name="Watkinson S.C."/>
        </authorList>
    </citation>
    <scope>NUCLEOTIDE SEQUENCE</scope>
    <source>
        <strain evidence="2">S7.9</strain>
    </source>
</reference>
<gene>
    <name evidence="2" type="ORF">SERLADRAFT_416088</name>
</gene>
<dbReference type="RefSeq" id="XP_007319478.1">
    <property type="nucleotide sequence ID" value="XM_007319416.1"/>
</dbReference>
<name>F8NYP5_SERL9</name>
<feature type="chain" id="PRO_5003376112" description="G domain-containing protein" evidence="1">
    <location>
        <begin position="21"/>
        <end position="503"/>
    </location>
</feature>
<dbReference type="KEGG" id="sla:SERLADRAFT_416088"/>
<dbReference type="EMBL" id="GL945435">
    <property type="protein sequence ID" value="EGO23716.1"/>
    <property type="molecule type" value="Genomic_DNA"/>
</dbReference>
<dbReference type="CDD" id="cd00882">
    <property type="entry name" value="Ras_like_GTPase"/>
    <property type="match status" value="1"/>
</dbReference>
<keyword evidence="1" id="KW-0732">Signal</keyword>
<dbReference type="HOGENOM" id="CLU_542017_0_0_1"/>
<dbReference type="AlphaFoldDB" id="F8NYP5"/>
<evidence type="ECO:0000256" key="1">
    <source>
        <dbReference type="SAM" id="SignalP"/>
    </source>
</evidence>